<evidence type="ECO:0000313" key="3">
    <source>
        <dbReference type="Proteomes" id="UP001219934"/>
    </source>
</evidence>
<dbReference type="EMBL" id="JAPTMU010000001">
    <property type="protein sequence ID" value="KAJ4949282.1"/>
    <property type="molecule type" value="Genomic_DNA"/>
</dbReference>
<evidence type="ECO:0000259" key="1">
    <source>
        <dbReference type="PROSITE" id="PS50024"/>
    </source>
</evidence>
<dbReference type="AlphaFoldDB" id="A0AAD6BSR4"/>
<dbReference type="InterPro" id="IPR000082">
    <property type="entry name" value="SEA_dom"/>
</dbReference>
<dbReference type="SUPFAM" id="SSF82671">
    <property type="entry name" value="SEA domain"/>
    <property type="match status" value="3"/>
</dbReference>
<dbReference type="InterPro" id="IPR036364">
    <property type="entry name" value="SEA_dom_sf"/>
</dbReference>
<accession>A0AAD6BSR4</accession>
<dbReference type="Gene3D" id="3.30.70.960">
    <property type="entry name" value="SEA domain"/>
    <property type="match status" value="3"/>
</dbReference>
<keyword evidence="3" id="KW-1185">Reference proteome</keyword>
<protein>
    <recommendedName>
        <fullName evidence="1">SEA domain-containing protein</fullName>
    </recommendedName>
</protein>
<dbReference type="PROSITE" id="PS50024">
    <property type="entry name" value="SEA"/>
    <property type="match status" value="2"/>
</dbReference>
<dbReference type="Proteomes" id="UP001219934">
    <property type="component" value="Unassembled WGS sequence"/>
</dbReference>
<feature type="domain" description="SEA" evidence="1">
    <location>
        <begin position="4"/>
        <end position="125"/>
    </location>
</feature>
<name>A0AAD6BSR4_9TELE</name>
<sequence>MTTGFTPASSPVVILAATLNVTFEPEHRHQSSDQYRELEAKVVTMCDRIFRERFWLIFIRTFVIEFRQIGGNVEIEVGLEFNTTTDQIPTADVVVYTITEALNNPNNTVNLTLDPNSITVILVVLTATLERPFVKELNNRSSEQYRELERQVVTTCDLIFRERFRLIFIRTFAIEFRQIGGNVEIEVGLEFNTTTDQIPTADVVVYTITEALNNPNNTVNLTLDPNSITVILVVLTATLERPFVKELNNRSSEQYRELERQVVTTCDLIFRERFRLIFIRTFAIEFRQKGGNVEIEVGLEFNTTTDQIPTADVVVYTITEALNNPNNTVNLTLDPNSITCDFIYRTTFGSLFIRTYIIRFSNGSIYNTMDLQFAPSSVPNGTQIADVLVGAASSITAFNIETASISVNGIQVSHGVEHRISVLTATLLVLLSWLLSSLH</sequence>
<proteinExistence type="predicted"/>
<gene>
    <name evidence="2" type="ORF">JOQ06_020798</name>
</gene>
<evidence type="ECO:0000313" key="2">
    <source>
        <dbReference type="EMBL" id="KAJ4949282.1"/>
    </source>
</evidence>
<comment type="caution">
    <text evidence="2">The sequence shown here is derived from an EMBL/GenBank/DDBJ whole genome shotgun (WGS) entry which is preliminary data.</text>
</comment>
<reference evidence="2" key="1">
    <citation type="submission" date="2022-11" db="EMBL/GenBank/DDBJ databases">
        <title>Chromosome-level genome of Pogonophryne albipinna.</title>
        <authorList>
            <person name="Jo E."/>
        </authorList>
    </citation>
    <scope>NUCLEOTIDE SEQUENCE</scope>
    <source>
        <strain evidence="2">SGF0006</strain>
        <tissue evidence="2">Muscle</tissue>
    </source>
</reference>
<organism evidence="2 3">
    <name type="scientific">Pogonophryne albipinna</name>
    <dbReference type="NCBI Taxonomy" id="1090488"/>
    <lineage>
        <taxon>Eukaryota</taxon>
        <taxon>Metazoa</taxon>
        <taxon>Chordata</taxon>
        <taxon>Craniata</taxon>
        <taxon>Vertebrata</taxon>
        <taxon>Euteleostomi</taxon>
        <taxon>Actinopterygii</taxon>
        <taxon>Neopterygii</taxon>
        <taxon>Teleostei</taxon>
        <taxon>Neoteleostei</taxon>
        <taxon>Acanthomorphata</taxon>
        <taxon>Eupercaria</taxon>
        <taxon>Perciformes</taxon>
        <taxon>Notothenioidei</taxon>
        <taxon>Pogonophryne</taxon>
    </lineage>
</organism>
<dbReference type="Pfam" id="PF01390">
    <property type="entry name" value="SEA"/>
    <property type="match status" value="3"/>
</dbReference>
<feature type="domain" description="SEA" evidence="1">
    <location>
        <begin position="227"/>
        <end position="345"/>
    </location>
</feature>